<dbReference type="PANTHER" id="PTHR43736:SF1">
    <property type="entry name" value="DIHYDRONEOPTERIN TRIPHOSPHATE DIPHOSPHATASE"/>
    <property type="match status" value="1"/>
</dbReference>
<dbReference type="InterPro" id="IPR000086">
    <property type="entry name" value="NUDIX_hydrolase_dom"/>
</dbReference>
<dbReference type="InterPro" id="IPR020476">
    <property type="entry name" value="Nudix_hydrolase"/>
</dbReference>
<dbReference type="PANTHER" id="PTHR43736">
    <property type="entry name" value="ADP-RIBOSE PYROPHOSPHATASE"/>
    <property type="match status" value="1"/>
</dbReference>
<evidence type="ECO:0000259" key="4">
    <source>
        <dbReference type="PROSITE" id="PS51462"/>
    </source>
</evidence>
<dbReference type="PRINTS" id="PR00502">
    <property type="entry name" value="NUDIXFAMILY"/>
</dbReference>
<name>A0A0P6YLG7_9CHLR</name>
<dbReference type="InterPro" id="IPR015797">
    <property type="entry name" value="NUDIX_hydrolase-like_dom_sf"/>
</dbReference>
<feature type="domain" description="Nudix hydrolase" evidence="4">
    <location>
        <begin position="7"/>
        <end position="141"/>
    </location>
</feature>
<keyword evidence="6" id="KW-1185">Reference proteome</keyword>
<dbReference type="EMBL" id="LGCM01000031">
    <property type="protein sequence ID" value="KPL83486.1"/>
    <property type="molecule type" value="Genomic_DNA"/>
</dbReference>
<evidence type="ECO:0000256" key="2">
    <source>
        <dbReference type="ARBA" id="ARBA00022801"/>
    </source>
</evidence>
<dbReference type="RefSeq" id="WP_062418642.1">
    <property type="nucleotide sequence ID" value="NZ_DF967974.1"/>
</dbReference>
<comment type="similarity">
    <text evidence="1 3">Belongs to the Nudix hydrolase family.</text>
</comment>
<dbReference type="PROSITE" id="PS00893">
    <property type="entry name" value="NUDIX_BOX"/>
    <property type="match status" value="1"/>
</dbReference>
<evidence type="ECO:0000313" key="6">
    <source>
        <dbReference type="Proteomes" id="UP000050501"/>
    </source>
</evidence>
<keyword evidence="2 3" id="KW-0378">Hydrolase</keyword>
<organism evidence="5 6">
    <name type="scientific">Levilinea saccharolytica</name>
    <dbReference type="NCBI Taxonomy" id="229921"/>
    <lineage>
        <taxon>Bacteria</taxon>
        <taxon>Bacillati</taxon>
        <taxon>Chloroflexota</taxon>
        <taxon>Anaerolineae</taxon>
        <taxon>Anaerolineales</taxon>
        <taxon>Anaerolineaceae</taxon>
        <taxon>Levilinea</taxon>
    </lineage>
</organism>
<reference evidence="5 6" key="1">
    <citation type="submission" date="2015-07" db="EMBL/GenBank/DDBJ databases">
        <title>Genome sequence of Levilinea saccharolytica DSM 16555.</title>
        <authorList>
            <person name="Hemp J."/>
            <person name="Ward L.M."/>
            <person name="Pace L.A."/>
            <person name="Fischer W.W."/>
        </authorList>
    </citation>
    <scope>NUCLEOTIDE SEQUENCE [LARGE SCALE GENOMIC DNA]</scope>
    <source>
        <strain evidence="5 6">KIBI-1</strain>
    </source>
</reference>
<accession>A0A0P6YLG7</accession>
<dbReference type="Pfam" id="PF00293">
    <property type="entry name" value="NUDIX"/>
    <property type="match status" value="1"/>
</dbReference>
<dbReference type="Proteomes" id="UP000050501">
    <property type="component" value="Unassembled WGS sequence"/>
</dbReference>
<dbReference type="InterPro" id="IPR020084">
    <property type="entry name" value="NUDIX_hydrolase_CS"/>
</dbReference>
<dbReference type="GO" id="GO:0016787">
    <property type="term" value="F:hydrolase activity"/>
    <property type="evidence" value="ECO:0007669"/>
    <property type="project" value="UniProtKB-KW"/>
</dbReference>
<dbReference type="AlphaFoldDB" id="A0A0P6YLG7"/>
<evidence type="ECO:0000313" key="5">
    <source>
        <dbReference type="EMBL" id="KPL83486.1"/>
    </source>
</evidence>
<comment type="caution">
    <text evidence="5">The sequence shown here is derived from an EMBL/GenBank/DDBJ whole genome shotgun (WGS) entry which is preliminary data.</text>
</comment>
<evidence type="ECO:0000256" key="3">
    <source>
        <dbReference type="RuleBase" id="RU003476"/>
    </source>
</evidence>
<dbReference type="Gene3D" id="3.90.79.10">
    <property type="entry name" value="Nucleoside Triphosphate Pyrophosphohydrolase"/>
    <property type="match status" value="1"/>
</dbReference>
<sequence length="144" mass="15775">MKRGVDYIGVGVGAVIQRADGAVFMARRGPLAKNERGLWEFPGGSVEFGETLAHALVREMHEEYGITIQVGRLLDVVDHILPEEGQHWVSPSYLCTLLEGEPTIREPGKCSEIGWFNPHSAPAELTRISRENLASLLQLLDAGA</sequence>
<protein>
    <recommendedName>
        <fullName evidence="4">Nudix hydrolase domain-containing protein</fullName>
    </recommendedName>
</protein>
<dbReference type="STRING" id="229921.ADN01_08245"/>
<evidence type="ECO:0000256" key="1">
    <source>
        <dbReference type="ARBA" id="ARBA00005582"/>
    </source>
</evidence>
<dbReference type="SUPFAM" id="SSF55811">
    <property type="entry name" value="Nudix"/>
    <property type="match status" value="1"/>
</dbReference>
<proteinExistence type="inferred from homology"/>
<gene>
    <name evidence="5" type="ORF">ADN01_08245</name>
</gene>
<dbReference type="PROSITE" id="PS51462">
    <property type="entry name" value="NUDIX"/>
    <property type="match status" value="1"/>
</dbReference>
<dbReference type="OrthoDB" id="9787880at2"/>